<protein>
    <submittedName>
        <fullName evidence="2">Uncharacterized protein</fullName>
    </submittedName>
</protein>
<gene>
    <name evidence="2" type="ORF">EYF80_010779</name>
</gene>
<keyword evidence="3" id="KW-1185">Reference proteome</keyword>
<dbReference type="AlphaFoldDB" id="A0A4Z2IM25"/>
<accession>A0A4Z2IM25</accession>
<organism evidence="2 3">
    <name type="scientific">Liparis tanakae</name>
    <name type="common">Tanaka's snailfish</name>
    <dbReference type="NCBI Taxonomy" id="230148"/>
    <lineage>
        <taxon>Eukaryota</taxon>
        <taxon>Metazoa</taxon>
        <taxon>Chordata</taxon>
        <taxon>Craniata</taxon>
        <taxon>Vertebrata</taxon>
        <taxon>Euteleostomi</taxon>
        <taxon>Actinopterygii</taxon>
        <taxon>Neopterygii</taxon>
        <taxon>Teleostei</taxon>
        <taxon>Neoteleostei</taxon>
        <taxon>Acanthomorphata</taxon>
        <taxon>Eupercaria</taxon>
        <taxon>Perciformes</taxon>
        <taxon>Cottioidei</taxon>
        <taxon>Cottales</taxon>
        <taxon>Liparidae</taxon>
        <taxon>Liparis</taxon>
    </lineage>
</organism>
<comment type="caution">
    <text evidence="2">The sequence shown here is derived from an EMBL/GenBank/DDBJ whole genome shotgun (WGS) entry which is preliminary data.</text>
</comment>
<evidence type="ECO:0000256" key="1">
    <source>
        <dbReference type="SAM" id="MobiDB-lite"/>
    </source>
</evidence>
<name>A0A4Z2IM25_9TELE</name>
<proteinExistence type="predicted"/>
<dbReference type="OrthoDB" id="8963323at2759"/>
<sequence>MQPKFALNKVDPLYANQRIKDQGLHLFIWNGSHVVMVTHSETRDRRPETRDQRPETRDQRTETRDQRPETKEQRLETRDQRPKNRD</sequence>
<reference evidence="2 3" key="1">
    <citation type="submission" date="2019-03" db="EMBL/GenBank/DDBJ databases">
        <title>First draft genome of Liparis tanakae, snailfish: a comprehensive survey of snailfish specific genes.</title>
        <authorList>
            <person name="Kim W."/>
            <person name="Song I."/>
            <person name="Jeong J.-H."/>
            <person name="Kim D."/>
            <person name="Kim S."/>
            <person name="Ryu S."/>
            <person name="Song J.Y."/>
            <person name="Lee S.K."/>
        </authorList>
    </citation>
    <scope>NUCLEOTIDE SEQUENCE [LARGE SCALE GENOMIC DNA]</scope>
    <source>
        <tissue evidence="2">Muscle</tissue>
    </source>
</reference>
<evidence type="ECO:0000313" key="2">
    <source>
        <dbReference type="EMBL" id="TNN79100.1"/>
    </source>
</evidence>
<feature type="region of interest" description="Disordered" evidence="1">
    <location>
        <begin position="40"/>
        <end position="86"/>
    </location>
</feature>
<dbReference type="EMBL" id="SRLO01000068">
    <property type="protein sequence ID" value="TNN79100.1"/>
    <property type="molecule type" value="Genomic_DNA"/>
</dbReference>
<evidence type="ECO:0000313" key="3">
    <source>
        <dbReference type="Proteomes" id="UP000314294"/>
    </source>
</evidence>
<dbReference type="Proteomes" id="UP000314294">
    <property type="component" value="Unassembled WGS sequence"/>
</dbReference>